<evidence type="ECO:0000256" key="6">
    <source>
        <dbReference type="ARBA" id="ARBA00023136"/>
    </source>
</evidence>
<keyword evidence="3" id="KW-0808">Transferase</keyword>
<keyword evidence="2" id="KW-0328">Glycosyltransferase</keyword>
<evidence type="ECO:0000313" key="8">
    <source>
        <dbReference type="EMBL" id="RVW78128.1"/>
    </source>
</evidence>
<evidence type="ECO:0000256" key="3">
    <source>
        <dbReference type="ARBA" id="ARBA00022679"/>
    </source>
</evidence>
<keyword evidence="7" id="KW-0961">Cell wall biogenesis/degradation</keyword>
<keyword evidence="4" id="KW-0812">Transmembrane</keyword>
<dbReference type="GO" id="GO:0016760">
    <property type="term" value="F:cellulose synthase (UDP-forming) activity"/>
    <property type="evidence" value="ECO:0007669"/>
    <property type="project" value="InterPro"/>
</dbReference>
<protein>
    <submittedName>
        <fullName evidence="8">Cellulose synthase-like protein E6</fullName>
    </submittedName>
</protein>
<proteinExistence type="predicted"/>
<keyword evidence="5" id="KW-1133">Transmembrane helix</keyword>
<gene>
    <name evidence="8" type="primary">CSLE6_10</name>
    <name evidence="8" type="ORF">CK203_049689</name>
</gene>
<dbReference type="GO" id="GO:0071555">
    <property type="term" value="P:cell wall organization"/>
    <property type="evidence" value="ECO:0007669"/>
    <property type="project" value="UniProtKB-KW"/>
</dbReference>
<evidence type="ECO:0000256" key="7">
    <source>
        <dbReference type="ARBA" id="ARBA00023316"/>
    </source>
</evidence>
<dbReference type="InterPro" id="IPR005150">
    <property type="entry name" value="Cellulose_synth"/>
</dbReference>
<comment type="subcellular location">
    <subcellularLocation>
        <location evidence="1">Endomembrane system</location>
    </subcellularLocation>
</comment>
<evidence type="ECO:0000256" key="2">
    <source>
        <dbReference type="ARBA" id="ARBA00022676"/>
    </source>
</evidence>
<accession>A0A438H0X7</accession>
<dbReference type="GO" id="GO:0030244">
    <property type="term" value="P:cellulose biosynthetic process"/>
    <property type="evidence" value="ECO:0007669"/>
    <property type="project" value="InterPro"/>
</dbReference>
<dbReference type="AlphaFoldDB" id="A0A438H0X7"/>
<name>A0A438H0X7_VITVI</name>
<evidence type="ECO:0000256" key="4">
    <source>
        <dbReference type="ARBA" id="ARBA00022692"/>
    </source>
</evidence>
<dbReference type="OrthoDB" id="1697569at2759"/>
<dbReference type="GO" id="GO:0016020">
    <property type="term" value="C:membrane"/>
    <property type="evidence" value="ECO:0007669"/>
    <property type="project" value="InterPro"/>
</dbReference>
<keyword evidence="6" id="KW-0472">Membrane</keyword>
<dbReference type="Pfam" id="PF03552">
    <property type="entry name" value="Cellulose_synt"/>
    <property type="match status" value="1"/>
</dbReference>
<organism evidence="8 9">
    <name type="scientific">Vitis vinifera</name>
    <name type="common">Grape</name>
    <dbReference type="NCBI Taxonomy" id="29760"/>
    <lineage>
        <taxon>Eukaryota</taxon>
        <taxon>Viridiplantae</taxon>
        <taxon>Streptophyta</taxon>
        <taxon>Embryophyta</taxon>
        <taxon>Tracheophyta</taxon>
        <taxon>Spermatophyta</taxon>
        <taxon>Magnoliopsida</taxon>
        <taxon>eudicotyledons</taxon>
        <taxon>Gunneridae</taxon>
        <taxon>Pentapetalae</taxon>
        <taxon>rosids</taxon>
        <taxon>Vitales</taxon>
        <taxon>Vitaceae</taxon>
        <taxon>Viteae</taxon>
        <taxon>Vitis</taxon>
    </lineage>
</organism>
<evidence type="ECO:0000256" key="5">
    <source>
        <dbReference type="ARBA" id="ARBA00022989"/>
    </source>
</evidence>
<dbReference type="EMBL" id="QGNW01000301">
    <property type="protein sequence ID" value="RVW78128.1"/>
    <property type="molecule type" value="Genomic_DNA"/>
</dbReference>
<evidence type="ECO:0000313" key="9">
    <source>
        <dbReference type="Proteomes" id="UP000288805"/>
    </source>
</evidence>
<comment type="caution">
    <text evidence="8">The sequence shown here is derived from an EMBL/GenBank/DDBJ whole genome shotgun (WGS) entry which is preliminary data.</text>
</comment>
<dbReference type="GO" id="GO:0012505">
    <property type="term" value="C:endomembrane system"/>
    <property type="evidence" value="ECO:0007669"/>
    <property type="project" value="UniProtKB-SubCell"/>
</dbReference>
<dbReference type="Proteomes" id="UP000288805">
    <property type="component" value="Unassembled WGS sequence"/>
</dbReference>
<dbReference type="PANTHER" id="PTHR13301">
    <property type="entry name" value="X-BOX TRANSCRIPTION FACTOR-RELATED"/>
    <property type="match status" value="1"/>
</dbReference>
<evidence type="ECO:0000256" key="1">
    <source>
        <dbReference type="ARBA" id="ARBA00004308"/>
    </source>
</evidence>
<reference evidence="8 9" key="1">
    <citation type="journal article" date="2018" name="PLoS Genet.">
        <title>Population sequencing reveals clonal diversity and ancestral inbreeding in the grapevine cultivar Chardonnay.</title>
        <authorList>
            <person name="Roach M.J."/>
            <person name="Johnson D.L."/>
            <person name="Bohlmann J."/>
            <person name="van Vuuren H.J."/>
            <person name="Jones S.J."/>
            <person name="Pretorius I.S."/>
            <person name="Schmidt S.A."/>
            <person name="Borneman A.R."/>
        </authorList>
    </citation>
    <scope>NUCLEOTIDE SEQUENCE [LARGE SCALE GENOMIC DNA]</scope>
    <source>
        <strain evidence="9">cv. Chardonnay</strain>
        <tissue evidence="8">Leaf</tissue>
    </source>
</reference>
<sequence>MIWNVKESKQQENDGKIEESASVLKKHAKFLQVAAMKITLNGLKYGCPMEDVLTGLSIQCRGWKSIYFTPERKVFLGVAPTTLLQSLIPHKDGVKVFFVVTSKVADEEELRGLSKRSWSSVPLSPIFFYVGFGSHEPPSIPWPLLPKDVTRMPCSVTYQSIAFALLACSLALY</sequence>